<name>A0A8K0H0Z6_9ROSA</name>
<proteinExistence type="predicted"/>
<keyword evidence="2" id="KW-1185">Reference proteome</keyword>
<evidence type="ECO:0000313" key="1">
    <source>
        <dbReference type="EMBL" id="KAF3443608.1"/>
    </source>
</evidence>
<reference evidence="1" key="1">
    <citation type="submission" date="2020-03" db="EMBL/GenBank/DDBJ databases">
        <title>A high-quality chromosome-level genome assembly of a woody plant with both climbing and erect habits, Rhamnella rubrinervis.</title>
        <authorList>
            <person name="Lu Z."/>
            <person name="Yang Y."/>
            <person name="Zhu X."/>
            <person name="Sun Y."/>
        </authorList>
    </citation>
    <scope>NUCLEOTIDE SEQUENCE</scope>
    <source>
        <strain evidence="1">BYM</strain>
        <tissue evidence="1">Leaf</tissue>
    </source>
</reference>
<dbReference type="AlphaFoldDB" id="A0A8K0H0Z6"/>
<organism evidence="1 2">
    <name type="scientific">Rhamnella rubrinervis</name>
    <dbReference type="NCBI Taxonomy" id="2594499"/>
    <lineage>
        <taxon>Eukaryota</taxon>
        <taxon>Viridiplantae</taxon>
        <taxon>Streptophyta</taxon>
        <taxon>Embryophyta</taxon>
        <taxon>Tracheophyta</taxon>
        <taxon>Spermatophyta</taxon>
        <taxon>Magnoliopsida</taxon>
        <taxon>eudicotyledons</taxon>
        <taxon>Gunneridae</taxon>
        <taxon>Pentapetalae</taxon>
        <taxon>rosids</taxon>
        <taxon>fabids</taxon>
        <taxon>Rosales</taxon>
        <taxon>Rhamnaceae</taxon>
        <taxon>rhamnoid group</taxon>
        <taxon>Rhamneae</taxon>
        <taxon>Rhamnella</taxon>
    </lineage>
</organism>
<protein>
    <submittedName>
        <fullName evidence="1">Uncharacterized protein</fullName>
    </submittedName>
</protein>
<dbReference type="OrthoDB" id="1931748at2759"/>
<dbReference type="EMBL" id="VOIH02000006">
    <property type="protein sequence ID" value="KAF3443608.1"/>
    <property type="molecule type" value="Genomic_DNA"/>
</dbReference>
<gene>
    <name evidence="1" type="ORF">FNV43_RR13296</name>
</gene>
<comment type="caution">
    <text evidence="1">The sequence shown here is derived from an EMBL/GenBank/DDBJ whole genome shotgun (WGS) entry which is preliminary data.</text>
</comment>
<accession>A0A8K0H0Z6</accession>
<evidence type="ECO:0000313" key="2">
    <source>
        <dbReference type="Proteomes" id="UP000796880"/>
    </source>
</evidence>
<dbReference type="Proteomes" id="UP000796880">
    <property type="component" value="Unassembled WGS sequence"/>
</dbReference>
<sequence length="158" mass="17673">MEEPPPSPQASTIYLSPMCDFQTRPSLPLNRLRQRRRPSATVKLIGKFIGSSPKSIALNTLSHLLSPDTSHPHLTSLALPLYSKIKETYWFESNPKLVAAMAAWLDKQGRHSESETLISETISELGNRERDLALSTATWLNHIQNKTQTMVLRGPTLA</sequence>